<dbReference type="InterPro" id="IPR027417">
    <property type="entry name" value="P-loop_NTPase"/>
</dbReference>
<evidence type="ECO:0000256" key="1">
    <source>
        <dbReference type="SAM" id="Phobius"/>
    </source>
</evidence>
<keyword evidence="3" id="KW-1185">Reference proteome</keyword>
<evidence type="ECO:0000313" key="3">
    <source>
        <dbReference type="Proteomes" id="UP000093695"/>
    </source>
</evidence>
<evidence type="ECO:0000313" key="2">
    <source>
        <dbReference type="EMBL" id="ANN17585.1"/>
    </source>
</evidence>
<dbReference type="Proteomes" id="UP000093695">
    <property type="component" value="Chromosome"/>
</dbReference>
<dbReference type="EMBL" id="CP016174">
    <property type="protein sequence ID" value="ANN17585.1"/>
    <property type="molecule type" value="Genomic_DNA"/>
</dbReference>
<dbReference type="KEGG" id="aori:SD37_19325"/>
<feature type="transmembrane region" description="Helical" evidence="1">
    <location>
        <begin position="98"/>
        <end position="119"/>
    </location>
</feature>
<feature type="transmembrane region" description="Helical" evidence="1">
    <location>
        <begin position="325"/>
        <end position="345"/>
    </location>
</feature>
<reference evidence="2 3" key="1">
    <citation type="journal article" date="2015" name="Genome Announc.">
        <title>Draft Genome Sequence of Norvancomycin-Producing Strain Amycolatopsis orientalis CPCC200066.</title>
        <authorList>
            <person name="Lei X."/>
            <person name="Yuan F."/>
            <person name="Shi Y."/>
            <person name="Li X."/>
            <person name="Wang L."/>
            <person name="Hong B."/>
        </authorList>
    </citation>
    <scope>NUCLEOTIDE SEQUENCE [LARGE SCALE GENOMIC DNA]</scope>
    <source>
        <strain evidence="2 3">B-37</strain>
    </source>
</reference>
<keyword evidence="1" id="KW-0472">Membrane</keyword>
<gene>
    <name evidence="2" type="ORF">SD37_19325</name>
</gene>
<dbReference type="STRING" id="31958.SD37_19325"/>
<proteinExistence type="predicted"/>
<accession>A0A193BZI9</accession>
<keyword evidence="1" id="KW-0812">Transmembrane</keyword>
<organism evidence="2 3">
    <name type="scientific">Amycolatopsis orientalis</name>
    <name type="common">Nocardia orientalis</name>
    <dbReference type="NCBI Taxonomy" id="31958"/>
    <lineage>
        <taxon>Bacteria</taxon>
        <taxon>Bacillati</taxon>
        <taxon>Actinomycetota</taxon>
        <taxon>Actinomycetes</taxon>
        <taxon>Pseudonocardiales</taxon>
        <taxon>Pseudonocardiaceae</taxon>
        <taxon>Amycolatopsis</taxon>
    </lineage>
</organism>
<name>A0A193BZI9_AMYOR</name>
<dbReference type="RefSeq" id="WP_044853215.1">
    <property type="nucleotide sequence ID" value="NZ_CP016174.1"/>
</dbReference>
<dbReference type="AlphaFoldDB" id="A0A193BZI9"/>
<feature type="transmembrane region" description="Helical" evidence="1">
    <location>
        <begin position="125"/>
        <end position="146"/>
    </location>
</feature>
<protein>
    <submittedName>
        <fullName evidence="2">Uncharacterized protein</fullName>
    </submittedName>
</protein>
<keyword evidence="1" id="KW-1133">Transmembrane helix</keyword>
<dbReference type="SUPFAM" id="SSF52540">
    <property type="entry name" value="P-loop containing nucleoside triphosphate hydrolases"/>
    <property type="match status" value="1"/>
</dbReference>
<sequence length="756" mass="82892">MSSRPRVTYRSTVLGDSEAFFGDFDTWSTRLALEELLDEALDLPEIAGGLKREELRAEEARQAILASVSALAKVRMERERAQRAPGRPPSWDLALEEVGLLAGVGVLVAGYFTVLQLAWPAMPLGFQAFGLLGLACVITLSAGRIVRRFPVLFVRDKGRLAGTVPHPDLVALGDRRDHALREIVLPELRAYIQDHRRTFDSTDLTFAEPDPQDEEPGHDLVHTAAVRRLRRIVDRADSVAIALAGSRGAGKTTSIRSLEQGLLSQAGQAAPLVVVGSAPAAYEARDFVLHLHALLCKAVLAAIPPGRTRTADQVRWWTVLGRTAWRLLSHALKVCVALVAVWLLWGGSVQQAASELAAFGGDILHGRLTPGQVWSGLPVRRLLAAGVLTAVLVRESYGVLRVLLSPLLYLIARWGEADLNRLQRITRQQLDRIRFLQTYTTGWSGKLSMPLRGEAGRTWSTQRAEQQLTHPEVVDKFREFAELAAACLAAEDVAGRVVIAIDELDKIGEPEKAHQFINDVKGVFDVPGCLFFVSVSDDAVLGFEQRGLGVRDAFDSAFSEMVRLEPFTLDESRLWVALRLRGISEQFCYLAHCLSGGLPRDLKRCAVEMVDLANESYRPSLETVARTLVTAELAGKTRAFTATAATLERSPELVALTTDLLGVPGTEAPGELAGLAARLVRADGEDTAAPISDLRWHSGCFVLFCATVLEIFDDTLTGDRLGPGLHRLAVVRRRMAMHPRQAWDDLAEFRKERGLT</sequence>